<protein>
    <submittedName>
        <fullName evidence="2">Uncharacterized protein</fullName>
    </submittedName>
</protein>
<gene>
    <name evidence="2" type="ordered locus">AZOLI_p10451</name>
</gene>
<keyword evidence="1" id="KW-0812">Transmembrane</keyword>
<keyword evidence="1" id="KW-0472">Membrane</keyword>
<dbReference type="Proteomes" id="UP000005667">
    <property type="component" value="Plasmid AZO_p1"/>
</dbReference>
<evidence type="ECO:0000313" key="2">
    <source>
        <dbReference type="EMBL" id="CBS88707.1"/>
    </source>
</evidence>
<reference evidence="3" key="1">
    <citation type="journal article" date="2011" name="PLoS Genet.">
        <title>Azospirillum genomes reveal transition of bacteria from aquatic to terrestrial environments.</title>
        <authorList>
            <person name="Wisniewski-Dye F."/>
            <person name="Borziak K."/>
            <person name="Khalsa-Moyers G."/>
            <person name="Alexandre G."/>
            <person name="Sukharnikov L.O."/>
            <person name="Wuichet K."/>
            <person name="Hurst G.B."/>
            <person name="McDonald W.H."/>
            <person name="Robertson J.S."/>
            <person name="Barbe V."/>
            <person name="Calteau A."/>
            <person name="Rouy Z."/>
            <person name="Mangenot S."/>
            <person name="Prigent-Combaret C."/>
            <person name="Normand P."/>
            <person name="Boyer M."/>
            <person name="Siguier P."/>
            <person name="Dessaux Y."/>
            <person name="Elmerich C."/>
            <person name="Condemine G."/>
            <person name="Krishnen G."/>
            <person name="Kennedy I."/>
            <person name="Paterson A.H."/>
            <person name="Gonzalez V."/>
            <person name="Mavingui P."/>
            <person name="Zhulin I.B."/>
        </authorList>
    </citation>
    <scope>NUCLEOTIDE SEQUENCE [LARGE SCALE GENOMIC DNA]</scope>
    <source>
        <strain evidence="3">4B</strain>
    </source>
</reference>
<dbReference type="AlphaFoldDB" id="G7ZBI8"/>
<proteinExistence type="predicted"/>
<organism evidence="2 3">
    <name type="scientific">Azospirillum lipoferum (strain 4B)</name>
    <dbReference type="NCBI Taxonomy" id="862719"/>
    <lineage>
        <taxon>Bacteria</taxon>
        <taxon>Pseudomonadati</taxon>
        <taxon>Pseudomonadota</taxon>
        <taxon>Alphaproteobacteria</taxon>
        <taxon>Rhodospirillales</taxon>
        <taxon>Azospirillaceae</taxon>
        <taxon>Azospirillum</taxon>
    </lineage>
</organism>
<keyword evidence="3" id="KW-1185">Reference proteome</keyword>
<evidence type="ECO:0000313" key="3">
    <source>
        <dbReference type="Proteomes" id="UP000005667"/>
    </source>
</evidence>
<dbReference type="KEGG" id="ali:AZOLI_p10451"/>
<dbReference type="OrthoDB" id="7306669at2"/>
<name>G7ZBI8_AZOL4</name>
<accession>G7ZBI8</accession>
<keyword evidence="2" id="KW-0614">Plasmid</keyword>
<dbReference type="HOGENOM" id="CLU_2462464_0_0_5"/>
<geneLocation type="plasmid" evidence="2 3">
    <name>AZO_p1</name>
</geneLocation>
<evidence type="ECO:0000256" key="1">
    <source>
        <dbReference type="SAM" id="Phobius"/>
    </source>
</evidence>
<dbReference type="RefSeq" id="WP_014188162.1">
    <property type="nucleotide sequence ID" value="NC_016585.1"/>
</dbReference>
<keyword evidence="1" id="KW-1133">Transmembrane helix</keyword>
<dbReference type="EMBL" id="FQ311869">
    <property type="protein sequence ID" value="CBS88707.1"/>
    <property type="molecule type" value="Genomic_DNA"/>
</dbReference>
<feature type="transmembrane region" description="Helical" evidence="1">
    <location>
        <begin position="17"/>
        <end position="34"/>
    </location>
</feature>
<sequence>MSFDLEGLMANLNTQRIAVDGVIWGYLVSMWMWLGDVQGEAQRVTVYLSLAIVLGRGVLFLLDLRARARGQSKVFTREHFDGDRPPKP</sequence>
<feature type="transmembrane region" description="Helical" evidence="1">
    <location>
        <begin position="46"/>
        <end position="64"/>
    </location>
</feature>